<dbReference type="HOGENOM" id="CLU_2673470_0_0_1"/>
<protein>
    <submittedName>
        <fullName evidence="2">Uncharacterized protein</fullName>
    </submittedName>
</protein>
<gene>
    <name evidence="2" type="ORF">CRE_13492</name>
</gene>
<keyword evidence="1" id="KW-0732">Signal</keyword>
<evidence type="ECO:0000256" key="1">
    <source>
        <dbReference type="SAM" id="SignalP"/>
    </source>
</evidence>
<sequence length="75" mass="8559">MKILLVLILLTFLATCSVTPTSNSVGTDLQSSHVKRLFRKNRRIRVSREKYPSTHAPGDFRPFTGSRTTLKNWIV</sequence>
<feature type="signal peptide" evidence="1">
    <location>
        <begin position="1"/>
        <end position="18"/>
    </location>
</feature>
<dbReference type="KEGG" id="crq:GCK72_013476"/>
<dbReference type="Proteomes" id="UP000008281">
    <property type="component" value="Unassembled WGS sequence"/>
</dbReference>
<name>E3MRA4_CAERE</name>
<evidence type="ECO:0000313" key="2">
    <source>
        <dbReference type="EMBL" id="EFP07268.1"/>
    </source>
</evidence>
<proteinExistence type="predicted"/>
<dbReference type="InParanoid" id="E3MRA4"/>
<dbReference type="AlphaFoldDB" id="E3MRA4"/>
<accession>E3MRA4</accession>
<dbReference type="GeneID" id="9799532"/>
<keyword evidence="3" id="KW-1185">Reference proteome</keyword>
<dbReference type="RefSeq" id="XP_003101414.2">
    <property type="nucleotide sequence ID" value="XM_003101366.2"/>
</dbReference>
<dbReference type="CTD" id="9799532"/>
<dbReference type="OrthoDB" id="10393896at2759"/>
<evidence type="ECO:0000313" key="3">
    <source>
        <dbReference type="Proteomes" id="UP000008281"/>
    </source>
</evidence>
<dbReference type="EMBL" id="DS268468">
    <property type="protein sequence ID" value="EFP07268.1"/>
    <property type="molecule type" value="Genomic_DNA"/>
</dbReference>
<organism evidence="3">
    <name type="scientific">Caenorhabditis remanei</name>
    <name type="common">Caenorhabditis vulgaris</name>
    <dbReference type="NCBI Taxonomy" id="31234"/>
    <lineage>
        <taxon>Eukaryota</taxon>
        <taxon>Metazoa</taxon>
        <taxon>Ecdysozoa</taxon>
        <taxon>Nematoda</taxon>
        <taxon>Chromadorea</taxon>
        <taxon>Rhabditida</taxon>
        <taxon>Rhabditina</taxon>
        <taxon>Rhabditomorpha</taxon>
        <taxon>Rhabditoidea</taxon>
        <taxon>Rhabditidae</taxon>
        <taxon>Peloderinae</taxon>
        <taxon>Caenorhabditis</taxon>
    </lineage>
</organism>
<feature type="chain" id="PRO_5003175427" evidence="1">
    <location>
        <begin position="19"/>
        <end position="75"/>
    </location>
</feature>
<reference evidence="2" key="1">
    <citation type="submission" date="2007-07" db="EMBL/GenBank/DDBJ databases">
        <title>PCAP assembly of the Caenorhabditis remanei genome.</title>
        <authorList>
            <consortium name="The Caenorhabditis remanei Sequencing Consortium"/>
            <person name="Wilson R.K."/>
        </authorList>
    </citation>
    <scope>NUCLEOTIDE SEQUENCE [LARGE SCALE GENOMIC DNA]</scope>
    <source>
        <strain evidence="2">PB4641</strain>
    </source>
</reference>